<dbReference type="VEuPathDB" id="FungiDB:HpaG813119"/>
<sequence>MDVVASYGCAMVLGVEFNYLRRSHATDERLTWCHAKEILRTAYRDPTSRGRADRCREPCNSCGRVRYIGCHAGVSIATESLSKMETRR</sequence>
<evidence type="ECO:0000313" key="1">
    <source>
        <dbReference type="EnsemblProtists" id="HpaP813119"/>
    </source>
</evidence>
<keyword evidence="2" id="KW-1185">Reference proteome</keyword>
<protein>
    <submittedName>
        <fullName evidence="1">Uncharacterized protein</fullName>
    </submittedName>
</protein>
<dbReference type="AlphaFoldDB" id="M4C204"/>
<accession>M4C204</accession>
<organism evidence="1 2">
    <name type="scientific">Hyaloperonospora arabidopsidis (strain Emoy2)</name>
    <name type="common">Downy mildew agent</name>
    <name type="synonym">Peronospora arabidopsidis</name>
    <dbReference type="NCBI Taxonomy" id="559515"/>
    <lineage>
        <taxon>Eukaryota</taxon>
        <taxon>Sar</taxon>
        <taxon>Stramenopiles</taxon>
        <taxon>Oomycota</taxon>
        <taxon>Peronosporomycetes</taxon>
        <taxon>Peronosporales</taxon>
        <taxon>Peronosporaceae</taxon>
        <taxon>Hyaloperonospora</taxon>
    </lineage>
</organism>
<reference evidence="2" key="1">
    <citation type="journal article" date="2010" name="Science">
        <title>Signatures of adaptation to obligate biotrophy in the Hyaloperonospora arabidopsidis genome.</title>
        <authorList>
            <person name="Baxter L."/>
            <person name="Tripathy S."/>
            <person name="Ishaque N."/>
            <person name="Boot N."/>
            <person name="Cabral A."/>
            <person name="Kemen E."/>
            <person name="Thines M."/>
            <person name="Ah-Fong A."/>
            <person name="Anderson R."/>
            <person name="Badejoko W."/>
            <person name="Bittner-Eddy P."/>
            <person name="Boore J.L."/>
            <person name="Chibucos M.C."/>
            <person name="Coates M."/>
            <person name="Dehal P."/>
            <person name="Delehaunty K."/>
            <person name="Dong S."/>
            <person name="Downton P."/>
            <person name="Dumas B."/>
            <person name="Fabro G."/>
            <person name="Fronick C."/>
            <person name="Fuerstenberg S.I."/>
            <person name="Fulton L."/>
            <person name="Gaulin E."/>
            <person name="Govers F."/>
            <person name="Hughes L."/>
            <person name="Humphray S."/>
            <person name="Jiang R.H."/>
            <person name="Judelson H."/>
            <person name="Kamoun S."/>
            <person name="Kyung K."/>
            <person name="Meijer H."/>
            <person name="Minx P."/>
            <person name="Morris P."/>
            <person name="Nelson J."/>
            <person name="Phuntumart V."/>
            <person name="Qutob D."/>
            <person name="Rehmany A."/>
            <person name="Rougon-Cardoso A."/>
            <person name="Ryden P."/>
            <person name="Torto-Alalibo T."/>
            <person name="Studholme D."/>
            <person name="Wang Y."/>
            <person name="Win J."/>
            <person name="Wood J."/>
            <person name="Clifton S.W."/>
            <person name="Rogers J."/>
            <person name="Van den Ackerveken G."/>
            <person name="Jones J.D."/>
            <person name="McDowell J.M."/>
            <person name="Beynon J."/>
            <person name="Tyler B.M."/>
        </authorList>
    </citation>
    <scope>NUCLEOTIDE SEQUENCE [LARGE SCALE GENOMIC DNA]</scope>
    <source>
        <strain evidence="2">Emoy2</strain>
    </source>
</reference>
<name>M4C204_HYAAE</name>
<dbReference type="Proteomes" id="UP000011713">
    <property type="component" value="Unassembled WGS sequence"/>
</dbReference>
<proteinExistence type="predicted"/>
<reference evidence="1" key="2">
    <citation type="submission" date="2015-06" db="UniProtKB">
        <authorList>
            <consortium name="EnsemblProtists"/>
        </authorList>
    </citation>
    <scope>IDENTIFICATION</scope>
    <source>
        <strain evidence="1">Emoy2</strain>
    </source>
</reference>
<dbReference type="EMBL" id="JH598111">
    <property type="status" value="NOT_ANNOTATED_CDS"/>
    <property type="molecule type" value="Genomic_DNA"/>
</dbReference>
<dbReference type="InParanoid" id="M4C204"/>
<dbReference type="EnsemblProtists" id="HpaT813119">
    <property type="protein sequence ID" value="HpaP813119"/>
    <property type="gene ID" value="HpaG813119"/>
</dbReference>
<evidence type="ECO:0000313" key="2">
    <source>
        <dbReference type="Proteomes" id="UP000011713"/>
    </source>
</evidence>
<dbReference type="HOGENOM" id="CLU_2473744_0_0_1"/>